<feature type="compositionally biased region" description="Polar residues" evidence="3">
    <location>
        <begin position="210"/>
        <end position="225"/>
    </location>
</feature>
<keyword evidence="4" id="KW-0812">Transmembrane</keyword>
<sequence length="272" mass="29994">MWAKYFAHSLFFFRSGYNYWIVIGGVLVSAAVPAAADSFRADIAFKVLYVDDQEIGSFQSQGKPFPLDAGDHQVLLRYSKDFGRPTSPDVISSEPIVVLFSSQPGQTISIQAALPSNKREARKYVNQPSFELIDENGVQLPIQRFMLPPQDGFQLNRDLLAEAEAYKKQHQISLATTSNEPALAQPAAEKLQPAKIQTPPTPSAPVASTGLDNSLSTATTGTESVSVMPPPDQTTPAAPRVNSDKLEALQQLYRQADEETKKRFQIWIINQQ</sequence>
<comment type="similarity">
    <text evidence="1">Belongs to the UPF0319 family.</text>
</comment>
<feature type="region of interest" description="Disordered" evidence="3">
    <location>
        <begin position="181"/>
        <end position="242"/>
    </location>
</feature>
<evidence type="ECO:0000313" key="6">
    <source>
        <dbReference type="Proteomes" id="UP000292544"/>
    </source>
</evidence>
<proteinExistence type="inferred from homology"/>
<evidence type="ECO:0000256" key="1">
    <source>
        <dbReference type="ARBA" id="ARBA00008490"/>
    </source>
</evidence>
<protein>
    <submittedName>
        <fullName evidence="5">DUF2057 domain-containing protein</fullName>
    </submittedName>
</protein>
<dbReference type="RefSeq" id="WP_130565268.1">
    <property type="nucleotide sequence ID" value="NZ_SHLY01000001.1"/>
</dbReference>
<reference evidence="6" key="1">
    <citation type="submission" date="2019-02" db="EMBL/GenBank/DDBJ databases">
        <title>Draft genome sequence of Muricauda sp. 176CP4-71.</title>
        <authorList>
            <person name="Park J.-S."/>
        </authorList>
    </citation>
    <scope>NUCLEOTIDE SEQUENCE [LARGE SCALE GENOMIC DNA]</scope>
    <source>
        <strain evidence="6">176GS2-150</strain>
    </source>
</reference>
<keyword evidence="2" id="KW-0732">Signal</keyword>
<keyword evidence="4" id="KW-1133">Transmembrane helix</keyword>
<dbReference type="InterPro" id="IPR018635">
    <property type="entry name" value="UPF0319"/>
</dbReference>
<accession>A0ABY1WSK8</accession>
<dbReference type="EMBL" id="SHLY01000001">
    <property type="protein sequence ID" value="TAA47687.1"/>
    <property type="molecule type" value="Genomic_DNA"/>
</dbReference>
<gene>
    <name evidence="5" type="ORF">EXY25_00085</name>
</gene>
<organism evidence="5 6">
    <name type="scientific">Corallincola spongiicola</name>
    <dbReference type="NCBI Taxonomy" id="2520508"/>
    <lineage>
        <taxon>Bacteria</taxon>
        <taxon>Pseudomonadati</taxon>
        <taxon>Pseudomonadota</taxon>
        <taxon>Gammaproteobacteria</taxon>
        <taxon>Alteromonadales</taxon>
        <taxon>Psychromonadaceae</taxon>
        <taxon>Corallincola</taxon>
    </lineage>
</organism>
<evidence type="ECO:0000256" key="3">
    <source>
        <dbReference type="SAM" id="MobiDB-lite"/>
    </source>
</evidence>
<keyword evidence="6" id="KW-1185">Reference proteome</keyword>
<dbReference type="PANTHER" id="PTHR38108">
    <property type="entry name" value="UPF0319 PROTEIN YCCT"/>
    <property type="match status" value="1"/>
</dbReference>
<dbReference type="Proteomes" id="UP000292544">
    <property type="component" value="Unassembled WGS sequence"/>
</dbReference>
<evidence type="ECO:0000256" key="4">
    <source>
        <dbReference type="SAM" id="Phobius"/>
    </source>
</evidence>
<evidence type="ECO:0000256" key="2">
    <source>
        <dbReference type="ARBA" id="ARBA00022729"/>
    </source>
</evidence>
<evidence type="ECO:0000313" key="5">
    <source>
        <dbReference type="EMBL" id="TAA47687.1"/>
    </source>
</evidence>
<name>A0ABY1WSK8_9GAMM</name>
<dbReference type="Pfam" id="PF09829">
    <property type="entry name" value="DUF2057"/>
    <property type="match status" value="1"/>
</dbReference>
<keyword evidence="4" id="KW-0472">Membrane</keyword>
<dbReference type="PANTHER" id="PTHR38108:SF1">
    <property type="entry name" value="UPF0319 PROTEIN YCCT"/>
    <property type="match status" value="1"/>
</dbReference>
<feature type="transmembrane region" description="Helical" evidence="4">
    <location>
        <begin position="17"/>
        <end position="36"/>
    </location>
</feature>
<comment type="caution">
    <text evidence="5">The sequence shown here is derived from an EMBL/GenBank/DDBJ whole genome shotgun (WGS) entry which is preliminary data.</text>
</comment>